<sequence length="199" mass="23047">MKSASTTQLAFALEILKRLAEKPYKRRELADELEIFLQQRGEKPGDVVQKLDRTIAKLRECGFEIDSTSHSPYVLRESNFPLILSPEQRQALGMAVQFLANMGFSAEAGHLLRLGKFPDVDRLSPVKVDFSPPVDYSEHRIPGIVEALQQRFDRQCRYTIRYRNTQGKERLWDLDRSELRLHEGTLYLFAYVPDLNSYN</sequence>
<protein>
    <submittedName>
        <fullName evidence="1">WYL domain-containing protein</fullName>
    </submittedName>
</protein>
<proteinExistence type="predicted"/>
<gene>
    <name evidence="1" type="ORF">IQ235_11505</name>
</gene>
<name>A0A928Z970_9CYAN</name>
<dbReference type="Proteomes" id="UP000621799">
    <property type="component" value="Unassembled WGS sequence"/>
</dbReference>
<keyword evidence="2" id="KW-1185">Reference proteome</keyword>
<comment type="caution">
    <text evidence="1">The sequence shown here is derived from an EMBL/GenBank/DDBJ whole genome shotgun (WGS) entry which is preliminary data.</text>
</comment>
<feature type="non-terminal residue" evidence="1">
    <location>
        <position position="199"/>
    </location>
</feature>
<organism evidence="1 2">
    <name type="scientific">Zarconia navalis LEGE 11467</name>
    <dbReference type="NCBI Taxonomy" id="1828826"/>
    <lineage>
        <taxon>Bacteria</taxon>
        <taxon>Bacillati</taxon>
        <taxon>Cyanobacteriota</taxon>
        <taxon>Cyanophyceae</taxon>
        <taxon>Oscillatoriophycideae</taxon>
        <taxon>Oscillatoriales</taxon>
        <taxon>Oscillatoriales incertae sedis</taxon>
        <taxon>Zarconia</taxon>
        <taxon>Zarconia navalis</taxon>
    </lineage>
</organism>
<reference evidence="1" key="1">
    <citation type="submission" date="2020-10" db="EMBL/GenBank/DDBJ databases">
        <authorList>
            <person name="Castelo-Branco R."/>
            <person name="Eusebio N."/>
            <person name="Adriana R."/>
            <person name="Vieira A."/>
            <person name="Brugerolle De Fraissinette N."/>
            <person name="Rezende De Castro R."/>
            <person name="Schneider M.P."/>
            <person name="Vasconcelos V."/>
            <person name="Leao P.N."/>
        </authorList>
    </citation>
    <scope>NUCLEOTIDE SEQUENCE</scope>
    <source>
        <strain evidence="1">LEGE 11467</strain>
    </source>
</reference>
<dbReference type="AlphaFoldDB" id="A0A928Z970"/>
<accession>A0A928Z970</accession>
<evidence type="ECO:0000313" key="2">
    <source>
        <dbReference type="Proteomes" id="UP000621799"/>
    </source>
</evidence>
<evidence type="ECO:0000313" key="1">
    <source>
        <dbReference type="EMBL" id="MBE9041408.1"/>
    </source>
</evidence>
<dbReference type="PROSITE" id="PS52050">
    <property type="entry name" value="WYL"/>
    <property type="match status" value="1"/>
</dbReference>
<dbReference type="RefSeq" id="WP_405196664.1">
    <property type="nucleotide sequence ID" value="NZ_JADEXN010000192.1"/>
</dbReference>
<dbReference type="EMBL" id="JADEXN010000192">
    <property type="protein sequence ID" value="MBE9041408.1"/>
    <property type="molecule type" value="Genomic_DNA"/>
</dbReference>